<dbReference type="EMBL" id="WWSR01000003">
    <property type="protein sequence ID" value="MZJ38826.1"/>
    <property type="molecule type" value="Genomic_DNA"/>
</dbReference>
<evidence type="ECO:0000256" key="5">
    <source>
        <dbReference type="ARBA" id="ARBA00022741"/>
    </source>
</evidence>
<comment type="subunit">
    <text evidence="3 11">The type I restriction/modification system is composed of three polypeptides R, M and S.</text>
</comment>
<evidence type="ECO:0000256" key="2">
    <source>
        <dbReference type="ARBA" id="ARBA00008598"/>
    </source>
</evidence>
<evidence type="ECO:0000256" key="11">
    <source>
        <dbReference type="RuleBase" id="RU364115"/>
    </source>
</evidence>
<reference evidence="13 14" key="1">
    <citation type="journal article" date="2019" name="Nat. Med.">
        <title>A library of human gut bacterial isolates paired with longitudinal multiomics data enables mechanistic microbiome research.</title>
        <authorList>
            <person name="Poyet M."/>
            <person name="Groussin M."/>
            <person name="Gibbons S.M."/>
            <person name="Avila-Pacheco J."/>
            <person name="Jiang X."/>
            <person name="Kearney S.M."/>
            <person name="Perrotta A.R."/>
            <person name="Berdy B."/>
            <person name="Zhao S."/>
            <person name="Lieberman T.D."/>
            <person name="Swanson P.K."/>
            <person name="Smith M."/>
            <person name="Roesemann S."/>
            <person name="Alexander J.E."/>
            <person name="Rich S.A."/>
            <person name="Livny J."/>
            <person name="Vlamakis H."/>
            <person name="Clish C."/>
            <person name="Bullock K."/>
            <person name="Deik A."/>
            <person name="Scott J."/>
            <person name="Pierce K.A."/>
            <person name="Xavier R.J."/>
            <person name="Alm E.J."/>
        </authorList>
    </citation>
    <scope>NUCLEOTIDE SEQUENCE [LARGE SCALE GENOMIC DNA]</scope>
    <source>
        <strain evidence="13 14">BIOML-A20</strain>
    </source>
</reference>
<dbReference type="Proteomes" id="UP000469380">
    <property type="component" value="Unassembled WGS sequence"/>
</dbReference>
<dbReference type="InterPro" id="IPR051268">
    <property type="entry name" value="Type-I_R_enzyme_R_subunit"/>
</dbReference>
<evidence type="ECO:0000313" key="13">
    <source>
        <dbReference type="EMBL" id="MZJ38826.1"/>
    </source>
</evidence>
<keyword evidence="8 11" id="KW-0378">Hydrolase</keyword>
<evidence type="ECO:0000256" key="3">
    <source>
        <dbReference type="ARBA" id="ARBA00011296"/>
    </source>
</evidence>
<dbReference type="PANTHER" id="PTHR30195">
    <property type="entry name" value="TYPE I SITE-SPECIFIC DEOXYRIBONUCLEASE PROTEIN SUBUNIT M AND R"/>
    <property type="match status" value="1"/>
</dbReference>
<keyword evidence="9 11" id="KW-0067">ATP-binding</keyword>
<keyword evidence="4" id="KW-0540">Nuclease</keyword>
<evidence type="ECO:0000256" key="7">
    <source>
        <dbReference type="ARBA" id="ARBA00022759"/>
    </source>
</evidence>
<comment type="catalytic activity">
    <reaction evidence="1 11">
        <text>Endonucleolytic cleavage of DNA to give random double-stranded fragments with terminal 5'-phosphates, ATP is simultaneously hydrolyzed.</text>
        <dbReference type="EC" id="3.1.21.3"/>
    </reaction>
</comment>
<organism evidence="13 14">
    <name type="scientific">Collinsella aerofaciens</name>
    <dbReference type="NCBI Taxonomy" id="74426"/>
    <lineage>
        <taxon>Bacteria</taxon>
        <taxon>Bacillati</taxon>
        <taxon>Actinomycetota</taxon>
        <taxon>Coriobacteriia</taxon>
        <taxon>Coriobacteriales</taxon>
        <taxon>Coriobacteriaceae</taxon>
        <taxon>Collinsella</taxon>
    </lineage>
</organism>
<dbReference type="InterPro" id="IPR040980">
    <property type="entry name" value="SWI2_SNF2"/>
</dbReference>
<dbReference type="SMART" id="SM00487">
    <property type="entry name" value="DEXDc"/>
    <property type="match status" value="1"/>
</dbReference>
<evidence type="ECO:0000256" key="9">
    <source>
        <dbReference type="ARBA" id="ARBA00022840"/>
    </source>
</evidence>
<keyword evidence="10 11" id="KW-0238">DNA-binding</keyword>
<dbReference type="RefSeq" id="WP_161159946.1">
    <property type="nucleotide sequence ID" value="NZ_WWSR01000003.1"/>
</dbReference>
<dbReference type="InterPro" id="IPR055180">
    <property type="entry name" value="HsdR_RecA-like_helicase_dom_2"/>
</dbReference>
<comment type="similarity">
    <text evidence="2 11">Belongs to the HsdR family.</text>
</comment>
<keyword evidence="7" id="KW-0255">Endonuclease</keyword>
<proteinExistence type="inferred from homology"/>
<comment type="caution">
    <text evidence="13">The sequence shown here is derived from an EMBL/GenBank/DDBJ whole genome shotgun (WGS) entry which is preliminary data.</text>
</comment>
<dbReference type="SUPFAM" id="SSF52540">
    <property type="entry name" value="P-loop containing nucleoside triphosphate hydrolases"/>
    <property type="match status" value="2"/>
</dbReference>
<dbReference type="AlphaFoldDB" id="A0A6N9JHI4"/>
<dbReference type="GO" id="GO:0005524">
    <property type="term" value="F:ATP binding"/>
    <property type="evidence" value="ECO:0007669"/>
    <property type="project" value="UniProtKB-KW"/>
</dbReference>
<evidence type="ECO:0000256" key="6">
    <source>
        <dbReference type="ARBA" id="ARBA00022747"/>
    </source>
</evidence>
<evidence type="ECO:0000256" key="4">
    <source>
        <dbReference type="ARBA" id="ARBA00022722"/>
    </source>
</evidence>
<feature type="domain" description="Helicase ATP-binding" evidence="12">
    <location>
        <begin position="282"/>
        <end position="457"/>
    </location>
</feature>
<dbReference type="InterPro" id="IPR014001">
    <property type="entry name" value="Helicase_ATP-bd"/>
</dbReference>
<accession>A0A6N9JHI4</accession>
<dbReference type="NCBIfam" id="TIGR00348">
    <property type="entry name" value="hsdR"/>
    <property type="match status" value="1"/>
</dbReference>
<dbReference type="Gene3D" id="3.40.50.300">
    <property type="entry name" value="P-loop containing nucleotide triphosphate hydrolases"/>
    <property type="match status" value="3"/>
</dbReference>
<protein>
    <recommendedName>
        <fullName evidence="11">Type I restriction enzyme endonuclease subunit</fullName>
        <shortName evidence="11">R protein</shortName>
        <ecNumber evidence="11">3.1.21.3</ecNumber>
    </recommendedName>
</protein>
<evidence type="ECO:0000256" key="10">
    <source>
        <dbReference type="ARBA" id="ARBA00023125"/>
    </source>
</evidence>
<dbReference type="CDD" id="cd18800">
    <property type="entry name" value="SF2_C_EcoR124I-like"/>
    <property type="match status" value="1"/>
</dbReference>
<dbReference type="CDD" id="cd22332">
    <property type="entry name" value="HsdR_N"/>
    <property type="match status" value="1"/>
</dbReference>
<dbReference type="Gene3D" id="3.90.1570.50">
    <property type="match status" value="1"/>
</dbReference>
<keyword evidence="6 11" id="KW-0680">Restriction system</keyword>
<dbReference type="InterPro" id="IPR004473">
    <property type="entry name" value="Restrct_endonuc_typeI_HsdR"/>
</dbReference>
<dbReference type="PANTHER" id="PTHR30195:SF15">
    <property type="entry name" value="TYPE I RESTRICTION ENZYME HINDI ENDONUCLEASE SUBUNIT"/>
    <property type="match status" value="1"/>
</dbReference>
<comment type="function">
    <text evidence="11">Subunit R is required for both nuclease and ATPase activities, but not for modification.</text>
</comment>
<dbReference type="GO" id="GO:0009035">
    <property type="term" value="F:type I site-specific deoxyribonuclease activity"/>
    <property type="evidence" value="ECO:0007669"/>
    <property type="project" value="UniProtKB-EC"/>
</dbReference>
<evidence type="ECO:0000259" key="12">
    <source>
        <dbReference type="PROSITE" id="PS51192"/>
    </source>
</evidence>
<evidence type="ECO:0000256" key="1">
    <source>
        <dbReference type="ARBA" id="ARBA00000851"/>
    </source>
</evidence>
<evidence type="ECO:0000313" key="14">
    <source>
        <dbReference type="Proteomes" id="UP000469380"/>
    </source>
</evidence>
<dbReference type="InterPro" id="IPR021810">
    <property type="entry name" value="T1RH-like_C"/>
</dbReference>
<name>A0A6N9JHI4_9ACTN</name>
<dbReference type="Pfam" id="PF04313">
    <property type="entry name" value="HSDR_N"/>
    <property type="match status" value="1"/>
</dbReference>
<dbReference type="InterPro" id="IPR007409">
    <property type="entry name" value="Restrct_endonuc_type1_HsdR_N"/>
</dbReference>
<keyword evidence="5 11" id="KW-0547">Nucleotide-binding</keyword>
<evidence type="ECO:0000256" key="8">
    <source>
        <dbReference type="ARBA" id="ARBA00022801"/>
    </source>
</evidence>
<dbReference type="InterPro" id="IPR027417">
    <property type="entry name" value="P-loop_NTPase"/>
</dbReference>
<dbReference type="GO" id="GO:0003677">
    <property type="term" value="F:DNA binding"/>
    <property type="evidence" value="ECO:0007669"/>
    <property type="project" value="UniProtKB-KW"/>
</dbReference>
<dbReference type="EC" id="3.1.21.3" evidence="11"/>
<dbReference type="GO" id="GO:0009307">
    <property type="term" value="P:DNA restriction-modification system"/>
    <property type="evidence" value="ECO:0007669"/>
    <property type="project" value="UniProtKB-KW"/>
</dbReference>
<dbReference type="Pfam" id="PF22679">
    <property type="entry name" value="T1R_D3-like"/>
    <property type="match status" value="1"/>
</dbReference>
<sequence length="1029" mass="116468">MIAVDYSSSTSFNEDAFEQGIIDHLQTSLGYEHLYGPDVARSSDAFDDAFLPDVIGPALESINPTLNRRAIDASITRLKEIEGSDLIAKNSIFMNMLQNGVETSWFDGKEEHTDIVRLVDYDNPEKNCFHVVNQWTYIECGTNKRPDVIVFVNGLPLVLFELKSPARADAGSEDAYQQIQNYKRQIPSLFVYNAFCVTSDMLHTKVGTITANESRFVEWKSVDGSYEATQYADWKTPLDGMFPKERLIDILKNFILFSEDAKILAGYHQYFAVNKALESVHEAIGGDGKGGVFWHTQGSGKSLSMVFLAHLLEEKLDSPTIVVITDRNDLDSQLFAQFSRCSDFLRQTPVQAQSRADLAQQISSRRANGIIFTTMQKFEEEAIALSERKNVVVMVDEAHRGQYGFEEKYDRDGKKHTGTALLIRRALPNATFIGFTGTPISAEDRSTREVFGDYIDVYDMTQAVEDDATRPVFYESRVVALKLDQGILAKVDDEYEKLTEQANAETIDASKRNFANLDAVLGALEVIDALCQDIVEHYETNRAHELTGKAMIVAYSRPAAMAIYQRICELRPSWKDEGKLGVVMTMGNQDPEWWFDVVGNKAHVKEMAKRFKDDADPLKIVIVVDMWLTGFDVPSLATMYVYKPMRGYNLMQAIARVNRVYKDKVGGLVVDYVGIANALKRAMKDYTKRDQKKYGDMDIGKTAYPKFLEKLAVCRDKMFGYDYSEFMSTESAAHRSELITGGVNHILAPGDEDTTRDFVEQAGVMLKAYGLAKSRATDMQRIEAGYFQVVRELILQLTEQGGTRSKNGGKLTLKQVNERINALLEQNIVHTDGVIDLFKVEDETVSIFDPKFLSSLSRMKERNLAYELLKKLIDDQIKGYRRKSITQAKKYSELMQSMVNGYLNGQLTNAEVFEEMLKMAKEMLSENQKAKELGLSEEEFAFYEALTQPQAVADYYRERNDELVAITQELAAKMREMRTVDWQKKQSARAAMRVAIKRLLKHHKYPPEGMESALATVMDQCELWADNAA</sequence>
<dbReference type="PROSITE" id="PS51192">
    <property type="entry name" value="HELICASE_ATP_BIND_1"/>
    <property type="match status" value="1"/>
</dbReference>
<dbReference type="Pfam" id="PF18766">
    <property type="entry name" value="SWI2_SNF2"/>
    <property type="match status" value="1"/>
</dbReference>
<dbReference type="CDD" id="cd18030">
    <property type="entry name" value="DEXHc_RE_I_HsdR"/>
    <property type="match status" value="1"/>
</dbReference>
<dbReference type="Pfam" id="PF11867">
    <property type="entry name" value="T1RH-like_C"/>
    <property type="match status" value="1"/>
</dbReference>
<gene>
    <name evidence="13" type="ORF">GT464_02490</name>
</gene>